<gene>
    <name evidence="2" type="ORF">CENDO_00270</name>
</gene>
<dbReference type="KEGG" id="cee:CENDO_00270"/>
<reference evidence="2 3" key="1">
    <citation type="submission" date="2019-04" db="EMBL/GenBank/DDBJ databases">
        <title>Corynebacterium endometrii sp. nov., isolated from the uterus of a cow with endometritis.</title>
        <authorList>
            <person name="Ballas P."/>
            <person name="Ruckert C."/>
            <person name="Wagener K."/>
            <person name="Drillich M."/>
            <person name="Kaempfer P."/>
            <person name="Busse H.-J."/>
            <person name="Ehling-Schulz M."/>
        </authorList>
    </citation>
    <scope>NUCLEOTIDE SEQUENCE [LARGE SCALE GENOMIC DNA]</scope>
    <source>
        <strain evidence="2 3">LMM-1653</strain>
    </source>
</reference>
<keyword evidence="3" id="KW-1185">Reference proteome</keyword>
<evidence type="ECO:0000313" key="2">
    <source>
        <dbReference type="EMBL" id="QCB27364.1"/>
    </source>
</evidence>
<protein>
    <submittedName>
        <fullName evidence="2">Uncharacterized protein</fullName>
    </submittedName>
</protein>
<organism evidence="2 3">
    <name type="scientific">Corynebacterium endometrii</name>
    <dbReference type="NCBI Taxonomy" id="2488819"/>
    <lineage>
        <taxon>Bacteria</taxon>
        <taxon>Bacillati</taxon>
        <taxon>Actinomycetota</taxon>
        <taxon>Actinomycetes</taxon>
        <taxon>Mycobacteriales</taxon>
        <taxon>Corynebacteriaceae</taxon>
        <taxon>Corynebacterium</taxon>
    </lineage>
</organism>
<sequence length="80" mass="8460">MNVLAANDATSCDVASDVFNQVTDGMHPGDDSVWDKSGSSVSVPGRGTGQPMRFDCEEEGNILACRSNDGGAVFMYQQGR</sequence>
<dbReference type="EMBL" id="CP039247">
    <property type="protein sequence ID" value="QCB27364.1"/>
    <property type="molecule type" value="Genomic_DNA"/>
</dbReference>
<dbReference type="RefSeq" id="WP_136140254.1">
    <property type="nucleotide sequence ID" value="NZ_CP039247.1"/>
</dbReference>
<feature type="region of interest" description="Disordered" evidence="1">
    <location>
        <begin position="29"/>
        <end position="51"/>
    </location>
</feature>
<evidence type="ECO:0000313" key="3">
    <source>
        <dbReference type="Proteomes" id="UP000296352"/>
    </source>
</evidence>
<accession>A0A4P7QF26</accession>
<evidence type="ECO:0000256" key="1">
    <source>
        <dbReference type="SAM" id="MobiDB-lite"/>
    </source>
</evidence>
<name>A0A4P7QF26_9CORY</name>
<proteinExistence type="predicted"/>
<dbReference type="Proteomes" id="UP000296352">
    <property type="component" value="Chromosome"/>
</dbReference>
<dbReference type="AlphaFoldDB" id="A0A4P7QF26"/>